<feature type="chain" id="PRO_5042912341" description="Pyrrolo-quinoline quinone" evidence="2">
    <location>
        <begin position="20"/>
        <end position="573"/>
    </location>
</feature>
<keyword evidence="4" id="KW-1185">Reference proteome</keyword>
<sequence length="573" mass="61746">MNARIAVALILTVVATAAAMWARPDRARASAAATDYLTFHYDNARLGWNPRESVLTTSNVNSRTFGLKFRIPVEGQVYAQPLYVHGVAIPNRGTHNVLIVATQRDVVYAFDADTGERLWMQRVAGCCRAEPVDVSYIGDCHVSPKIGISSTPAIDRASNTVFVVAKAMRSEEGRMTFHHSLHALALDTGQERREPAEITGTTTLTNRGVFTLGPTWKHSLRRLLGNTLRFDPLVQYSRTGVLLSNGILYFGYGSHCHDPQAHGWVFAYRASDLKQVGSFVTLRDWQAVNGGGVWQGGFGISADDGGNLYLTTSNGPFNANDGGLNYGDSALKMSPDLRVLDSFTPYTQAELEANAADFGGSGMLLLPAQRGAFPHLALAASKVRAIFLLDRDHLGGYTPGGPDKILQVIGDEHDNTVWCIGTCGGPAYYDGPTGQLIFNAWAQDALRAYRLVTGSGRPRLVPAGQSRNTFPGSGGAIPTVSSNGKTPGTGIVWVTTRPNINEVTTRPVQLLAYDATDLSRILVTEPIGLWPNSHGHPFLSPTVVNGNVYVGGYDSVFVFGLRAGASVARTARR</sequence>
<organism evidence="3 4">
    <name type="scientific">Vulcanimicrobium alpinum</name>
    <dbReference type="NCBI Taxonomy" id="3016050"/>
    <lineage>
        <taxon>Bacteria</taxon>
        <taxon>Bacillati</taxon>
        <taxon>Vulcanimicrobiota</taxon>
        <taxon>Vulcanimicrobiia</taxon>
        <taxon>Vulcanimicrobiales</taxon>
        <taxon>Vulcanimicrobiaceae</taxon>
        <taxon>Vulcanimicrobium</taxon>
    </lineage>
</organism>
<proteinExistence type="predicted"/>
<reference evidence="3 4" key="1">
    <citation type="journal article" date="2022" name="ISME Commun">
        <title>Vulcanimicrobium alpinus gen. nov. sp. nov., the first cultivated representative of the candidate phylum 'Eremiobacterota', is a metabolically versatile aerobic anoxygenic phototroph.</title>
        <authorList>
            <person name="Yabe S."/>
            <person name="Muto K."/>
            <person name="Abe K."/>
            <person name="Yokota A."/>
            <person name="Staudigel H."/>
            <person name="Tebo B.M."/>
        </authorList>
    </citation>
    <scope>NUCLEOTIDE SEQUENCE [LARGE SCALE GENOMIC DNA]</scope>
    <source>
        <strain evidence="3 4">WC8-2</strain>
    </source>
</reference>
<dbReference type="RefSeq" id="WP_317994318.1">
    <property type="nucleotide sequence ID" value="NZ_AP025523.1"/>
</dbReference>
<accession>A0AAN1XXC3</accession>
<dbReference type="AlphaFoldDB" id="A0AAN1XXC3"/>
<feature type="region of interest" description="Disordered" evidence="1">
    <location>
        <begin position="462"/>
        <end position="481"/>
    </location>
</feature>
<evidence type="ECO:0000313" key="4">
    <source>
        <dbReference type="Proteomes" id="UP001317532"/>
    </source>
</evidence>
<evidence type="ECO:0000313" key="3">
    <source>
        <dbReference type="EMBL" id="BDE06670.1"/>
    </source>
</evidence>
<dbReference type="InterPro" id="IPR015943">
    <property type="entry name" value="WD40/YVTN_repeat-like_dom_sf"/>
</dbReference>
<dbReference type="Proteomes" id="UP001317532">
    <property type="component" value="Chromosome"/>
</dbReference>
<evidence type="ECO:0000256" key="2">
    <source>
        <dbReference type="SAM" id="SignalP"/>
    </source>
</evidence>
<feature type="signal peptide" evidence="2">
    <location>
        <begin position="1"/>
        <end position="19"/>
    </location>
</feature>
<evidence type="ECO:0008006" key="5">
    <source>
        <dbReference type="Google" id="ProtNLM"/>
    </source>
</evidence>
<gene>
    <name evidence="3" type="ORF">WPS_19460</name>
</gene>
<keyword evidence="2" id="KW-0732">Signal</keyword>
<dbReference type="InterPro" id="IPR011047">
    <property type="entry name" value="Quinoprotein_ADH-like_sf"/>
</dbReference>
<dbReference type="SUPFAM" id="SSF50998">
    <property type="entry name" value="Quinoprotein alcohol dehydrogenase-like"/>
    <property type="match status" value="1"/>
</dbReference>
<protein>
    <recommendedName>
        <fullName evidence="5">Pyrrolo-quinoline quinone</fullName>
    </recommendedName>
</protein>
<dbReference type="KEGG" id="vab:WPS_19460"/>
<dbReference type="EMBL" id="AP025523">
    <property type="protein sequence ID" value="BDE06670.1"/>
    <property type="molecule type" value="Genomic_DNA"/>
</dbReference>
<evidence type="ECO:0000256" key="1">
    <source>
        <dbReference type="SAM" id="MobiDB-lite"/>
    </source>
</evidence>
<dbReference type="Gene3D" id="2.130.10.10">
    <property type="entry name" value="YVTN repeat-like/Quinoprotein amine dehydrogenase"/>
    <property type="match status" value="1"/>
</dbReference>
<name>A0AAN1XXC3_UNVUL</name>